<comment type="caution">
    <text evidence="3">The sequence shown here is derived from an EMBL/GenBank/DDBJ whole genome shotgun (WGS) entry which is preliminary data.</text>
</comment>
<evidence type="ECO:0008006" key="5">
    <source>
        <dbReference type="Google" id="ProtNLM"/>
    </source>
</evidence>
<dbReference type="Pfam" id="PF13843">
    <property type="entry name" value="DDE_Tnp_1_7"/>
    <property type="match status" value="1"/>
</dbReference>
<dbReference type="Pfam" id="PF08530">
    <property type="entry name" value="PepX_C"/>
    <property type="match status" value="1"/>
</dbReference>
<dbReference type="InterPro" id="IPR008979">
    <property type="entry name" value="Galactose-bd-like_sf"/>
</dbReference>
<accession>A0A8H5A5L6</accession>
<feature type="domain" description="PiggyBac transposable element-derived protein" evidence="2">
    <location>
        <begin position="151"/>
        <end position="330"/>
    </location>
</feature>
<evidence type="ECO:0000313" key="4">
    <source>
        <dbReference type="Proteomes" id="UP000558688"/>
    </source>
</evidence>
<dbReference type="AlphaFoldDB" id="A0A8H5A5L6"/>
<evidence type="ECO:0000313" key="3">
    <source>
        <dbReference type="EMBL" id="KAF5258062.1"/>
    </source>
</evidence>
<evidence type="ECO:0000259" key="1">
    <source>
        <dbReference type="Pfam" id="PF08530"/>
    </source>
</evidence>
<gene>
    <name evidence="3" type="ORF">FOXYS1_11383</name>
</gene>
<evidence type="ECO:0000259" key="2">
    <source>
        <dbReference type="Pfam" id="PF13843"/>
    </source>
</evidence>
<dbReference type="PANTHER" id="PTHR46599:SF3">
    <property type="entry name" value="PIGGYBAC TRANSPOSABLE ELEMENT-DERIVED PROTEIN 4"/>
    <property type="match status" value="1"/>
</dbReference>
<proteinExistence type="predicted"/>
<dbReference type="Proteomes" id="UP000558688">
    <property type="component" value="Unassembled WGS sequence"/>
</dbReference>
<organism evidence="3 4">
    <name type="scientific">Fusarium oxysporum</name>
    <name type="common">Fusarium vascular wilt</name>
    <dbReference type="NCBI Taxonomy" id="5507"/>
    <lineage>
        <taxon>Eukaryota</taxon>
        <taxon>Fungi</taxon>
        <taxon>Dikarya</taxon>
        <taxon>Ascomycota</taxon>
        <taxon>Pezizomycotina</taxon>
        <taxon>Sordariomycetes</taxon>
        <taxon>Hypocreomycetidae</taxon>
        <taxon>Hypocreales</taxon>
        <taxon>Nectriaceae</taxon>
        <taxon>Fusarium</taxon>
        <taxon>Fusarium oxysporum species complex</taxon>
    </lineage>
</organism>
<dbReference type="InterPro" id="IPR013736">
    <property type="entry name" value="Xaa-Pro_dipept_C"/>
</dbReference>
<feature type="domain" description="Xaa-Pro dipeptidyl-peptidase C-terminal" evidence="1">
    <location>
        <begin position="5"/>
        <end position="77"/>
    </location>
</feature>
<dbReference type="PANTHER" id="PTHR46599">
    <property type="entry name" value="PIGGYBAC TRANSPOSABLE ELEMENT-DERIVED PROTEIN 4"/>
    <property type="match status" value="1"/>
</dbReference>
<dbReference type="EMBL" id="JAAFOW010002118">
    <property type="protein sequence ID" value="KAF5258062.1"/>
    <property type="molecule type" value="Genomic_DNA"/>
</dbReference>
<dbReference type="SUPFAM" id="SSF49785">
    <property type="entry name" value="Galactose-binding domain-like"/>
    <property type="match status" value="1"/>
</dbReference>
<dbReference type="Gene3D" id="2.60.120.260">
    <property type="entry name" value="Galactose-binding domain-like"/>
    <property type="match status" value="1"/>
</dbReference>
<dbReference type="GO" id="GO:0008239">
    <property type="term" value="F:dipeptidyl-peptidase activity"/>
    <property type="evidence" value="ECO:0007669"/>
    <property type="project" value="InterPro"/>
</dbReference>
<sequence>YLGPTGILRVSHREVDPQKSTLTTPYHPHAKEEKVPPGTVVPVEIGIWPIGIKFEKGEKLLLRIQGYLDQCIEFPQHIKGADAPAIAIGNEAGQFNGTDLQLRILVENSYREKDEDSTVRPDFKPTDYCGTHVDPFPIEHRDFNIHKLPSTPLKLFQTFLPEWLVEKWVDYTNNGVVLEPADESRQSQWKPTSAAEIWIWIGILLYMQIIRNIDLGIIGEPYSRGSCPLSQHRQIHDYNRFHLLKRRLRLDDPDSIEYGVPHPFSKVNEWSDIIQTAATELFIPGTNISVDEGIIGFEEKRIHKITILNKPTDTGLKIWQLSQRGYLLRWTWHVPGFSRCRCPSQQAAGEGISRLP</sequence>
<reference evidence="3" key="1">
    <citation type="submission" date="2020-02" db="EMBL/GenBank/DDBJ databases">
        <title>Identification and distribution of gene clusters putatively required for synthesis of sphingolipid metabolism inhibitors in phylogenetically diverse species of the filamentous fungus Fusarium.</title>
        <authorList>
            <person name="Kim H.-S."/>
            <person name="Busman M."/>
            <person name="Brown D.W."/>
            <person name="Divon H."/>
            <person name="Uhlig S."/>
            <person name="Proctor R.H."/>
        </authorList>
    </citation>
    <scope>NUCLEOTIDE SEQUENCE [LARGE SCALE GENOMIC DNA]</scope>
    <source>
        <strain evidence="3">NRRL 39464</strain>
    </source>
</reference>
<dbReference type="InterPro" id="IPR029526">
    <property type="entry name" value="PGBD"/>
</dbReference>
<protein>
    <recommendedName>
        <fullName evidence="5">PiggyBac transposable element-derived protein domain-containing protein</fullName>
    </recommendedName>
</protein>
<name>A0A8H5A5L6_FUSOX</name>
<feature type="non-terminal residue" evidence="3">
    <location>
        <position position="1"/>
    </location>
</feature>